<reference evidence="2" key="1">
    <citation type="submission" date="2017-02" db="EMBL/GenBank/DDBJ databases">
        <authorList>
            <person name="Varghese N."/>
            <person name="Submissions S."/>
        </authorList>
    </citation>
    <scope>NUCLEOTIDE SEQUENCE [LARGE SCALE GENOMIC DNA]</scope>
    <source>
        <strain evidence="2">DSM 3072</strain>
    </source>
</reference>
<sequence length="230" mass="25989">MSIYACIPARGGSKRIPHKNIKDFLGQPLISYPIKAALASGIFKDVIVSTDDQEIADISVKCGAKVPFLRDKSLADDFTGTFAVTKDAYSKIKEFDPQIDSICCIYATAPLLKAQNLIEAYKDFKETECDCVMSVCEFSFPIQRAQIIGNDGYLKYREPEFVPCRSQDLEKCYQDCGLFYFYSNDAMEQNKTAKTKPYIMPRYRVIDIDTAEDWKMACALAKAVTDLNYE</sequence>
<gene>
    <name evidence="1" type="ORF">SAMN02745213_01366</name>
</gene>
<accession>A0A1T4VEH6</accession>
<dbReference type="AlphaFoldDB" id="A0A1T4VEH6"/>
<name>A0A1T4VEH6_9GAMM</name>
<dbReference type="NCBIfam" id="TIGR03584">
    <property type="entry name" value="PseF"/>
    <property type="match status" value="1"/>
</dbReference>
<dbReference type="InterPro" id="IPR050793">
    <property type="entry name" value="CMP-NeuNAc_synthase"/>
</dbReference>
<evidence type="ECO:0000313" key="2">
    <source>
        <dbReference type="Proteomes" id="UP000242432"/>
    </source>
</evidence>
<dbReference type="STRING" id="83771.SAMN02910357_00902"/>
<keyword evidence="2" id="KW-1185">Reference proteome</keyword>
<dbReference type="RefSeq" id="WP_078928837.1">
    <property type="nucleotide sequence ID" value="NZ_FUXX01000021.1"/>
</dbReference>
<dbReference type="InterPro" id="IPR003329">
    <property type="entry name" value="Cytidylyl_trans"/>
</dbReference>
<dbReference type="CDD" id="cd02513">
    <property type="entry name" value="CMP-NeuAc_Synthase"/>
    <property type="match status" value="1"/>
</dbReference>
<dbReference type="PANTHER" id="PTHR21485">
    <property type="entry name" value="HAD SUPERFAMILY MEMBERS CMAS AND KDSC"/>
    <property type="match status" value="1"/>
</dbReference>
<keyword evidence="1" id="KW-0808">Transferase</keyword>
<dbReference type="GO" id="GO:0008781">
    <property type="term" value="F:N-acylneuraminate cytidylyltransferase activity"/>
    <property type="evidence" value="ECO:0007669"/>
    <property type="project" value="TreeGrafter"/>
</dbReference>
<dbReference type="InterPro" id="IPR029044">
    <property type="entry name" value="Nucleotide-diphossugar_trans"/>
</dbReference>
<evidence type="ECO:0000313" key="1">
    <source>
        <dbReference type="EMBL" id="SKA63288.1"/>
    </source>
</evidence>
<dbReference type="EMBL" id="FUXX01000021">
    <property type="protein sequence ID" value="SKA63288.1"/>
    <property type="molecule type" value="Genomic_DNA"/>
</dbReference>
<keyword evidence="1" id="KW-0548">Nucleotidyltransferase</keyword>
<dbReference type="Pfam" id="PF02348">
    <property type="entry name" value="CTP_transf_3"/>
    <property type="match status" value="1"/>
</dbReference>
<proteinExistence type="predicted"/>
<protein>
    <submittedName>
        <fullName evidence="1">N-acylneuraminate cytidylyltransferase</fullName>
    </submittedName>
</protein>
<dbReference type="InterPro" id="IPR020039">
    <property type="entry name" value="PseF"/>
</dbReference>
<dbReference type="Proteomes" id="UP000242432">
    <property type="component" value="Unassembled WGS sequence"/>
</dbReference>
<dbReference type="SUPFAM" id="SSF53448">
    <property type="entry name" value="Nucleotide-diphospho-sugar transferases"/>
    <property type="match status" value="1"/>
</dbReference>
<organism evidence="1 2">
    <name type="scientific">Succinivibrio dextrinosolvens DSM 3072</name>
    <dbReference type="NCBI Taxonomy" id="1123324"/>
    <lineage>
        <taxon>Bacteria</taxon>
        <taxon>Pseudomonadati</taxon>
        <taxon>Pseudomonadota</taxon>
        <taxon>Gammaproteobacteria</taxon>
        <taxon>Aeromonadales</taxon>
        <taxon>Succinivibrionaceae</taxon>
        <taxon>Succinivibrio</taxon>
    </lineage>
</organism>
<dbReference type="Gene3D" id="3.90.550.10">
    <property type="entry name" value="Spore Coat Polysaccharide Biosynthesis Protein SpsA, Chain A"/>
    <property type="match status" value="1"/>
</dbReference>
<dbReference type="PANTHER" id="PTHR21485:SF6">
    <property type="entry name" value="N-ACYLNEURAMINATE CYTIDYLYLTRANSFERASE-RELATED"/>
    <property type="match status" value="1"/>
</dbReference>